<feature type="compositionally biased region" description="Polar residues" evidence="5">
    <location>
        <begin position="959"/>
        <end position="972"/>
    </location>
</feature>
<feature type="compositionally biased region" description="Basic residues" evidence="5">
    <location>
        <begin position="921"/>
        <end position="932"/>
    </location>
</feature>
<dbReference type="GO" id="GO:0005737">
    <property type="term" value="C:cytoplasm"/>
    <property type="evidence" value="ECO:0007669"/>
    <property type="project" value="TreeGrafter"/>
</dbReference>
<name>A0AA39TUG9_9PEZI</name>
<evidence type="ECO:0000256" key="1">
    <source>
        <dbReference type="ARBA" id="ARBA00007374"/>
    </source>
</evidence>
<sequence length="1439" mass="156824">MSTSPSTPENAAPAPPMSPDRQAGAAGSAGAAGAAGAGAAPAAVGAYGGPLDLVQAPPSPPLVGPHDVPLPPVPPGQQGAPTFSSQAFSTSSTSSSTLSGADNADQITYSRGRPALHQRPHGPSLLTQALATARGIQSLSDQTELSQSHSNTNTNSSPPPLQSPFSKDQQPSSSNLPESRDEEVDQLDSHHDSLYQSDGDSLTPRGSRSPRTPTMHSAVPASTAVVLPCDTNESMIASTANDYNMLNLGKVNSMLNGHREFLTKSKGRGTSLERTDKERRAQDRSNQTGALPHVSTSSSALALISSSHLTDSPIGLPAGNINENAAADAAPQPRPRKLEHRVTMVPEKAWSIGAGELADEQDGQVEKSITEVIAGVEPNARSRKASHSLRFFKEGLPDEKGKKKEVRLGPHPREKLSATAEATEEVEGGLVIGRDGIKSQTFPVPQDKIMVAMDRPTSTRSFSVRSPESHPLGESPQDYIVIPRGKTPIRDYSGKPKPLLSDAVGLLQRPDQAASGLGKAALDREPESRRKSEGSIEGGEGGEGGEDGEESGEEKISSAVFLPHQGLEQSQEHLPMPGEPPRSISPTRKVSRTDDFHPWLVKAGEPEVGHEETGLVDFERKLRSSEPADSSIVGLNNHLHHPEVLDQNRVQVDKSTIADESDAATAVAFPPKLSRPVSQYNEDNVHEHQWAPKQPLEAIELIPYKHQVGGHTTIWRFSRRAVCKQLNNRENEFYEKIEKYHRDLLAFLPRYIGVLNVTFQKQPRRKSTMRRDDGGALERGQSNQNGSPNGLKANGTPQDEGKQKALEAPDSAGHQRVISQSLQPTQGAVPTVTFVDNQHILPRNLLQPSPSSTSLHRRYRSASASAQGAGSGSPQQCDRQDLLRPSLQERHANSWGATTVNKKLRNEVFNDAFLKQPIAIHRHRKGHHRPRTSLHQVLRPSGSDPSLIRTQDQKVVVSGTASEHTSPKSGNSPLALGHHHQQRHSDASHHLSSRIISISCEEQTEQDDDPAPKDVTGTSAPEPEILGDSSPAQQKKKRRYSGTGLRRKPKDVQDARGDLQYFEEADGIGFKGDKAEFAKRAFQDVPRTPPPMEKSSLSIEWPAETTGNLEISTASVDPPPYSEEPREEPGAVMASSELPSADPSGPPSPDAEYKRVPRPVNPKEAQTQRDPARVEYFLLLEDLTAGMKRPCIMDLKMGTRQYGVEANAKKQKSQQGKCAKTTSRELGVRVCGLQVWDVATQSYVFKDKYYGRDLKKGHEFQAALTRFLYDGVDRASVLRHIPTVLRKLGELEVIIGRLRGYRFYAASLLMFYDGEGEEEYSATADEYGTEVDDSTTDLGTDTEEYGVARRQKMGRRGREIDFKMADFANCVTAGDPDIEGKPCPPRHPDEPDRGFLRGLRSLRKYFLRIQRDVGGVDEDEDDKDDVEVGRDEDYGGVSE</sequence>
<dbReference type="InterPro" id="IPR005522">
    <property type="entry name" value="IPK"/>
</dbReference>
<feature type="region of interest" description="Disordered" evidence="5">
    <location>
        <begin position="457"/>
        <end position="479"/>
    </location>
</feature>
<comment type="caution">
    <text evidence="6">The sequence shown here is derived from an EMBL/GenBank/DDBJ whole genome shotgun (WGS) entry which is preliminary data.</text>
</comment>
<dbReference type="GO" id="GO:0046854">
    <property type="term" value="P:phosphatidylinositol phosphate biosynthetic process"/>
    <property type="evidence" value="ECO:0007669"/>
    <property type="project" value="TreeGrafter"/>
</dbReference>
<feature type="region of interest" description="Disordered" evidence="5">
    <location>
        <begin position="762"/>
        <end position="826"/>
    </location>
</feature>
<dbReference type="PANTHER" id="PTHR12400:SF21">
    <property type="entry name" value="KINASE"/>
    <property type="match status" value="1"/>
</dbReference>
<feature type="compositionally biased region" description="Basic and acidic residues" evidence="5">
    <location>
        <begin position="271"/>
        <end position="283"/>
    </location>
</feature>
<feature type="compositionally biased region" description="Basic residues" evidence="5">
    <location>
        <begin position="1034"/>
        <end position="1049"/>
    </location>
</feature>
<dbReference type="Pfam" id="PF03770">
    <property type="entry name" value="IPK"/>
    <property type="match status" value="1"/>
</dbReference>
<protein>
    <recommendedName>
        <fullName evidence="4">Kinase</fullName>
        <ecNumber evidence="4">2.7.-.-</ecNumber>
    </recommendedName>
</protein>
<feature type="compositionally biased region" description="Polar residues" evidence="5">
    <location>
        <begin position="165"/>
        <end position="177"/>
    </location>
</feature>
<dbReference type="GO" id="GO:0000824">
    <property type="term" value="F:inositol-1,4,5,6-tetrakisphosphate 3-kinase activity"/>
    <property type="evidence" value="ECO:0007669"/>
    <property type="project" value="TreeGrafter"/>
</dbReference>
<feature type="region of interest" description="Disordered" evidence="5">
    <location>
        <begin position="1413"/>
        <end position="1439"/>
    </location>
</feature>
<feature type="compositionally biased region" description="Basic and acidic residues" evidence="5">
    <location>
        <begin position="521"/>
        <end position="534"/>
    </location>
</feature>
<feature type="compositionally biased region" description="Low complexity" evidence="5">
    <location>
        <begin position="23"/>
        <end position="45"/>
    </location>
</feature>
<evidence type="ECO:0000256" key="3">
    <source>
        <dbReference type="ARBA" id="ARBA00022777"/>
    </source>
</evidence>
<feature type="compositionally biased region" description="Polar residues" evidence="5">
    <location>
        <begin position="817"/>
        <end position="826"/>
    </location>
</feature>
<dbReference type="GO" id="GO:0005634">
    <property type="term" value="C:nucleus"/>
    <property type="evidence" value="ECO:0007669"/>
    <property type="project" value="TreeGrafter"/>
</dbReference>
<gene>
    <name evidence="6" type="ORF">B0T17DRAFT_620248</name>
</gene>
<accession>A0AA39TUG9</accession>
<feature type="region of interest" description="Disordered" evidence="5">
    <location>
        <begin position="1110"/>
        <end position="1169"/>
    </location>
</feature>
<keyword evidence="2 4" id="KW-0808">Transferase</keyword>
<dbReference type="InterPro" id="IPR038286">
    <property type="entry name" value="IPK_sf"/>
</dbReference>
<feature type="region of interest" description="Disordered" evidence="5">
    <location>
        <begin position="921"/>
        <end position="1056"/>
    </location>
</feature>
<feature type="compositionally biased region" description="Pro residues" evidence="5">
    <location>
        <begin position="57"/>
        <end position="75"/>
    </location>
</feature>
<dbReference type="Gene3D" id="3.30.470.160">
    <property type="entry name" value="Inositol polyphosphate kinase"/>
    <property type="match status" value="1"/>
</dbReference>
<comment type="similarity">
    <text evidence="1 4">Belongs to the inositol phosphokinase (IPK) family.</text>
</comment>
<feature type="region of interest" description="Disordered" evidence="5">
    <location>
        <begin position="137"/>
        <end position="219"/>
    </location>
</feature>
<dbReference type="SUPFAM" id="SSF56104">
    <property type="entry name" value="SAICAR synthase-like"/>
    <property type="match status" value="1"/>
</dbReference>
<keyword evidence="3 4" id="KW-0418">Kinase</keyword>
<feature type="compositionally biased region" description="Low complexity" evidence="5">
    <location>
        <begin position="76"/>
        <end position="99"/>
    </location>
</feature>
<dbReference type="EMBL" id="JAULSR010000008">
    <property type="protein sequence ID" value="KAK0612857.1"/>
    <property type="molecule type" value="Genomic_DNA"/>
</dbReference>
<evidence type="ECO:0000313" key="7">
    <source>
        <dbReference type="Proteomes" id="UP001174934"/>
    </source>
</evidence>
<feature type="region of interest" description="Disordered" evidence="5">
    <location>
        <begin position="1"/>
        <end position="121"/>
    </location>
</feature>
<dbReference type="EC" id="2.7.-.-" evidence="4"/>
<dbReference type="Proteomes" id="UP001174934">
    <property type="component" value="Unassembled WGS sequence"/>
</dbReference>
<feature type="compositionally biased region" description="Polar residues" evidence="5">
    <location>
        <begin position="457"/>
        <end position="466"/>
    </location>
</feature>
<dbReference type="PANTHER" id="PTHR12400">
    <property type="entry name" value="INOSITOL POLYPHOSPHATE KINASE"/>
    <property type="match status" value="1"/>
</dbReference>
<evidence type="ECO:0000256" key="2">
    <source>
        <dbReference type="ARBA" id="ARBA00022679"/>
    </source>
</evidence>
<feature type="compositionally biased region" description="Acidic residues" evidence="5">
    <location>
        <begin position="1415"/>
        <end position="1425"/>
    </location>
</feature>
<feature type="compositionally biased region" description="Low complexity" evidence="5">
    <location>
        <begin position="861"/>
        <end position="876"/>
    </location>
</feature>
<proteinExistence type="inferred from homology"/>
<feature type="compositionally biased region" description="Acidic residues" evidence="5">
    <location>
        <begin position="543"/>
        <end position="552"/>
    </location>
</feature>
<feature type="region of interest" description="Disordered" evidence="5">
    <location>
        <begin position="261"/>
        <end position="296"/>
    </location>
</feature>
<evidence type="ECO:0000313" key="6">
    <source>
        <dbReference type="EMBL" id="KAK0612857.1"/>
    </source>
</evidence>
<feature type="compositionally biased region" description="Polar residues" evidence="5">
    <location>
        <begin position="194"/>
        <end position="215"/>
    </location>
</feature>
<organism evidence="6 7">
    <name type="scientific">Bombardia bombarda</name>
    <dbReference type="NCBI Taxonomy" id="252184"/>
    <lineage>
        <taxon>Eukaryota</taxon>
        <taxon>Fungi</taxon>
        <taxon>Dikarya</taxon>
        <taxon>Ascomycota</taxon>
        <taxon>Pezizomycotina</taxon>
        <taxon>Sordariomycetes</taxon>
        <taxon>Sordariomycetidae</taxon>
        <taxon>Sordariales</taxon>
        <taxon>Lasiosphaeriaceae</taxon>
        <taxon>Bombardia</taxon>
    </lineage>
</organism>
<evidence type="ECO:0000256" key="4">
    <source>
        <dbReference type="RuleBase" id="RU363090"/>
    </source>
</evidence>
<feature type="compositionally biased region" description="Low complexity" evidence="5">
    <location>
        <begin position="145"/>
        <end position="156"/>
    </location>
</feature>
<dbReference type="GO" id="GO:0008440">
    <property type="term" value="F:inositol-1,4,5-trisphosphate 3-kinase activity"/>
    <property type="evidence" value="ECO:0007669"/>
    <property type="project" value="TreeGrafter"/>
</dbReference>
<keyword evidence="7" id="KW-1185">Reference proteome</keyword>
<feature type="region of interest" description="Disordered" evidence="5">
    <location>
        <begin position="512"/>
        <end position="556"/>
    </location>
</feature>
<feature type="region of interest" description="Disordered" evidence="5">
    <location>
        <begin position="570"/>
        <end position="591"/>
    </location>
</feature>
<evidence type="ECO:0000256" key="5">
    <source>
        <dbReference type="SAM" id="MobiDB-lite"/>
    </source>
</evidence>
<dbReference type="GO" id="GO:0032958">
    <property type="term" value="P:inositol phosphate biosynthetic process"/>
    <property type="evidence" value="ECO:0007669"/>
    <property type="project" value="InterPro"/>
</dbReference>
<feature type="region of interest" description="Disordered" evidence="5">
    <location>
        <begin position="843"/>
        <end position="879"/>
    </location>
</feature>
<reference evidence="6" key="1">
    <citation type="submission" date="2023-06" db="EMBL/GenBank/DDBJ databases">
        <title>Genome-scale phylogeny and comparative genomics of the fungal order Sordariales.</title>
        <authorList>
            <consortium name="Lawrence Berkeley National Laboratory"/>
            <person name="Hensen N."/>
            <person name="Bonometti L."/>
            <person name="Westerberg I."/>
            <person name="Brannstrom I.O."/>
            <person name="Guillou S."/>
            <person name="Cros-Aarteil S."/>
            <person name="Calhoun S."/>
            <person name="Haridas S."/>
            <person name="Kuo A."/>
            <person name="Mondo S."/>
            <person name="Pangilinan J."/>
            <person name="Riley R."/>
            <person name="LaButti K."/>
            <person name="Andreopoulos B."/>
            <person name="Lipzen A."/>
            <person name="Chen C."/>
            <person name="Yanf M."/>
            <person name="Daum C."/>
            <person name="Ng V."/>
            <person name="Clum A."/>
            <person name="Steindorff A."/>
            <person name="Ohm R."/>
            <person name="Martin F."/>
            <person name="Silar P."/>
            <person name="Natvig D."/>
            <person name="Lalanne C."/>
            <person name="Gautier V."/>
            <person name="Ament-velasquez S.L."/>
            <person name="Kruys A."/>
            <person name="Hutchinson M.I."/>
            <person name="Powell A.J."/>
            <person name="Barry K."/>
            <person name="Miller A.N."/>
            <person name="Grigoriev I.V."/>
            <person name="Debuchy R."/>
            <person name="Gladieux P."/>
            <person name="Thoren M.H."/>
            <person name="Johannesson H."/>
        </authorList>
    </citation>
    <scope>NUCLEOTIDE SEQUENCE</scope>
    <source>
        <strain evidence="6">SMH3391-2</strain>
    </source>
</reference>